<keyword evidence="3" id="KW-0378">Hydrolase</keyword>
<dbReference type="InterPro" id="IPR038765">
    <property type="entry name" value="Papain-like_cys_pep_sf"/>
</dbReference>
<organism evidence="3 4">
    <name type="scientific">Bonamia ostreae</name>
    <dbReference type="NCBI Taxonomy" id="126728"/>
    <lineage>
        <taxon>Eukaryota</taxon>
        <taxon>Sar</taxon>
        <taxon>Rhizaria</taxon>
        <taxon>Endomyxa</taxon>
        <taxon>Ascetosporea</taxon>
        <taxon>Haplosporida</taxon>
        <taxon>Bonamia</taxon>
    </lineage>
</organism>
<dbReference type="PROSITE" id="PS50235">
    <property type="entry name" value="USP_3"/>
    <property type="match status" value="1"/>
</dbReference>
<evidence type="ECO:0000259" key="1">
    <source>
        <dbReference type="PROSITE" id="PS50030"/>
    </source>
</evidence>
<reference evidence="3 4" key="1">
    <citation type="journal article" date="2024" name="BMC Biol.">
        <title>Comparative genomics of Ascetosporea gives new insight into the evolutionary basis for animal parasitism in Rhizaria.</title>
        <authorList>
            <person name="Hiltunen Thoren M."/>
            <person name="Onut-Brannstrom I."/>
            <person name="Alfjorden A."/>
            <person name="Peckova H."/>
            <person name="Swords F."/>
            <person name="Hooper C."/>
            <person name="Holzer A.S."/>
            <person name="Bass D."/>
            <person name="Burki F."/>
        </authorList>
    </citation>
    <scope>NUCLEOTIDE SEQUENCE [LARGE SCALE GENOMIC DNA]</scope>
    <source>
        <strain evidence="3">20-A016</strain>
    </source>
</reference>
<protein>
    <submittedName>
        <fullName evidence="3">Ubiquitin carboxyl-terminal hydrolase 5</fullName>
        <ecNumber evidence="3">3.4.19.12</ecNumber>
    </submittedName>
</protein>
<evidence type="ECO:0000259" key="2">
    <source>
        <dbReference type="PROSITE" id="PS50235"/>
    </source>
</evidence>
<dbReference type="CDD" id="cd14270">
    <property type="entry name" value="UBA"/>
    <property type="match status" value="1"/>
</dbReference>
<comment type="caution">
    <text evidence="3">The sequence shown here is derived from an EMBL/GenBank/DDBJ whole genome shotgun (WGS) entry which is preliminary data.</text>
</comment>
<accession>A0ABV2AN34</accession>
<keyword evidence="4" id="KW-1185">Reference proteome</keyword>
<dbReference type="EMBL" id="JBDODL010001066">
    <property type="protein sequence ID" value="MES1921076.1"/>
    <property type="molecule type" value="Genomic_DNA"/>
</dbReference>
<dbReference type="InterPro" id="IPR001394">
    <property type="entry name" value="Peptidase_C19_UCH"/>
</dbReference>
<dbReference type="EC" id="3.4.19.12" evidence="3"/>
<proteinExistence type="predicted"/>
<name>A0ABV2AN34_9EUKA</name>
<feature type="domain" description="USP" evidence="2">
    <location>
        <begin position="1"/>
        <end position="365"/>
    </location>
</feature>
<dbReference type="Gene3D" id="1.10.8.10">
    <property type="entry name" value="DNA helicase RuvA subunit, C-terminal domain"/>
    <property type="match status" value="1"/>
</dbReference>
<dbReference type="InterPro" id="IPR028889">
    <property type="entry name" value="USP"/>
</dbReference>
<dbReference type="InterPro" id="IPR050164">
    <property type="entry name" value="Peptidase_C19"/>
</dbReference>
<dbReference type="Pfam" id="PF00627">
    <property type="entry name" value="UBA"/>
    <property type="match status" value="1"/>
</dbReference>
<dbReference type="Gene3D" id="3.90.70.10">
    <property type="entry name" value="Cysteine proteinases"/>
    <property type="match status" value="1"/>
</dbReference>
<dbReference type="InterPro" id="IPR018200">
    <property type="entry name" value="USP_CS"/>
</dbReference>
<sequence length="368" mass="42586">MALPPFENLAKSNHIKNCPSLFPPNCLICQLCKLSDGIHSGKYSKFSSIFDINKKLTENENEQKGIDVSMFKSCLCIDNPMFLSHSQQDALELLVYFIFKMETSNFNEELDVSINIQKLLNCKFSTRFQCQKCKSSRFNKEPSDFLSLPLNILKEKKENDLMNCFEKFFEDEIIDDFKCDHCNEKTAVSKLSRINEFPKLLILQLQRFVFYKEKGVICKNDCPVNVPEQIDLTKFKQMDTNANAKTNEQSIDQNNIDSLMSMGFNKDKVTKVLKITNNDLEKALNLMLSVGDGFLEENNAINEFKIGGKYQLFGFVTHIGNSTQQGHYIAHILKNDKWVCFNDRKVFQSDLRAAKRAYILFYMSKDWK</sequence>
<dbReference type="InterPro" id="IPR015940">
    <property type="entry name" value="UBA"/>
</dbReference>
<dbReference type="PROSITE" id="PS50030">
    <property type="entry name" value="UBA"/>
    <property type="match status" value="1"/>
</dbReference>
<evidence type="ECO:0000313" key="3">
    <source>
        <dbReference type="EMBL" id="MES1921076.1"/>
    </source>
</evidence>
<dbReference type="GO" id="GO:0004843">
    <property type="term" value="F:cysteine-type deubiquitinase activity"/>
    <property type="evidence" value="ECO:0007669"/>
    <property type="project" value="UniProtKB-EC"/>
</dbReference>
<dbReference type="PANTHER" id="PTHR24006">
    <property type="entry name" value="UBIQUITIN CARBOXYL-TERMINAL HYDROLASE"/>
    <property type="match status" value="1"/>
</dbReference>
<feature type="domain" description="UBA" evidence="1">
    <location>
        <begin position="250"/>
        <end position="290"/>
    </location>
</feature>
<dbReference type="SUPFAM" id="SSF54001">
    <property type="entry name" value="Cysteine proteinases"/>
    <property type="match status" value="1"/>
</dbReference>
<gene>
    <name evidence="3" type="primary">USP5</name>
    <name evidence="3" type="ORF">MHBO_002668</name>
</gene>
<dbReference type="Pfam" id="PF00443">
    <property type="entry name" value="UCH"/>
    <property type="match status" value="1"/>
</dbReference>
<dbReference type="SMART" id="SM00165">
    <property type="entry name" value="UBA"/>
    <property type="match status" value="1"/>
</dbReference>
<dbReference type="PROSITE" id="PS00973">
    <property type="entry name" value="USP_2"/>
    <property type="match status" value="1"/>
</dbReference>
<dbReference type="Proteomes" id="UP001439008">
    <property type="component" value="Unassembled WGS sequence"/>
</dbReference>
<evidence type="ECO:0000313" key="4">
    <source>
        <dbReference type="Proteomes" id="UP001439008"/>
    </source>
</evidence>